<evidence type="ECO:0008006" key="3">
    <source>
        <dbReference type="Google" id="ProtNLM"/>
    </source>
</evidence>
<name>A0A2Z6RQZ7_9GLOM</name>
<organism evidence="1 2">
    <name type="scientific">Rhizophagus clarus</name>
    <dbReference type="NCBI Taxonomy" id="94130"/>
    <lineage>
        <taxon>Eukaryota</taxon>
        <taxon>Fungi</taxon>
        <taxon>Fungi incertae sedis</taxon>
        <taxon>Mucoromycota</taxon>
        <taxon>Glomeromycotina</taxon>
        <taxon>Glomeromycetes</taxon>
        <taxon>Glomerales</taxon>
        <taxon>Glomeraceae</taxon>
        <taxon>Rhizophagus</taxon>
    </lineage>
</organism>
<protein>
    <recommendedName>
        <fullName evidence="3">Nucleotide-diphospho-sugar transferase domain-containing protein</fullName>
    </recommendedName>
</protein>
<reference evidence="1 2" key="1">
    <citation type="submission" date="2017-11" db="EMBL/GenBank/DDBJ databases">
        <title>The genome of Rhizophagus clarus HR1 reveals common genetic basis of auxotrophy among arbuscular mycorrhizal fungi.</title>
        <authorList>
            <person name="Kobayashi Y."/>
        </authorList>
    </citation>
    <scope>NUCLEOTIDE SEQUENCE [LARGE SCALE GENOMIC DNA]</scope>
    <source>
        <strain evidence="1 2">HR1</strain>
    </source>
</reference>
<comment type="caution">
    <text evidence="1">The sequence shown here is derived from an EMBL/GenBank/DDBJ whole genome shotgun (WGS) entry which is preliminary data.</text>
</comment>
<keyword evidence="2" id="KW-1185">Reference proteome</keyword>
<evidence type="ECO:0000313" key="2">
    <source>
        <dbReference type="Proteomes" id="UP000247702"/>
    </source>
</evidence>
<dbReference type="AlphaFoldDB" id="A0A2Z6RQZ7"/>
<dbReference type="Proteomes" id="UP000247702">
    <property type="component" value="Unassembled WGS sequence"/>
</dbReference>
<gene>
    <name evidence="1" type="ORF">RclHR1_06170010</name>
</gene>
<dbReference type="EMBL" id="BEXD01004001">
    <property type="protein sequence ID" value="GBC05306.1"/>
    <property type="molecule type" value="Genomic_DNA"/>
</dbReference>
<evidence type="ECO:0000313" key="1">
    <source>
        <dbReference type="EMBL" id="GBC05306.1"/>
    </source>
</evidence>
<accession>A0A2Z6RQZ7</accession>
<sequence length="371" mass="44173">MSAKRKSAILAIFTFFFFFLIIKETQYLNVLQTNENVFTMDVVIPVALKDKIKLKRSLQGILENSLTPINKVYIISNNENILKDLLNNNKTNVKIIFIPETQFPFSKEDIKEILHRKKSKYNHSTWYYQQLLKFYIFRVIPDLLENVLILDCDFIFKEEVSFITDDGKAILAYGYPFKWILNTTKYPEKVKHSHIDFAKRFVPTWKIMNSFSGMHHHLLFQKHITESLFKHVETYHEKDFWKAFMDAVDIKKWNAASEYVIYFHFAVKNYPNDLELRHLNSYDLIYDSEESGNDILQIFDQFTQYTEYKAVGFHSFLNIKERLKTMDYVTESLQKKMMNEKPLCFILKLSNGMLQITNYGDFKKGNNLDNY</sequence>
<proteinExistence type="predicted"/>